<organism evidence="2 3">
    <name type="scientific">Pleurodeles waltl</name>
    <name type="common">Iberian ribbed newt</name>
    <dbReference type="NCBI Taxonomy" id="8319"/>
    <lineage>
        <taxon>Eukaryota</taxon>
        <taxon>Metazoa</taxon>
        <taxon>Chordata</taxon>
        <taxon>Craniata</taxon>
        <taxon>Vertebrata</taxon>
        <taxon>Euteleostomi</taxon>
        <taxon>Amphibia</taxon>
        <taxon>Batrachia</taxon>
        <taxon>Caudata</taxon>
        <taxon>Salamandroidea</taxon>
        <taxon>Salamandridae</taxon>
        <taxon>Pleurodelinae</taxon>
        <taxon>Pleurodeles</taxon>
    </lineage>
</organism>
<feature type="region of interest" description="Disordered" evidence="1">
    <location>
        <begin position="1"/>
        <end position="52"/>
    </location>
</feature>
<feature type="compositionally biased region" description="Basic and acidic residues" evidence="1">
    <location>
        <begin position="41"/>
        <end position="52"/>
    </location>
</feature>
<accession>A0AAV7R825</accession>
<evidence type="ECO:0000256" key="1">
    <source>
        <dbReference type="SAM" id="MobiDB-lite"/>
    </source>
</evidence>
<name>A0AAV7R825_PLEWA</name>
<dbReference type="AlphaFoldDB" id="A0AAV7R825"/>
<sequence length="226" mass="25445">MPAGYMTMATMRGKKDRSVKDMLTKPPGGRAEGETPGPGQHLDKEAGEDERTPVTRGFLEGLLASLRDDIQTVKKDLLQDLKVMRWELEEVGERVASLEEHENTRGEEVEQLHQEILRLQAPQIELQAHAEDFENRSRRNNIRIWGAPTGTEEGDIHSFVQALFHQILGESTERERVRDRPEVTGVSFRGEAYTIALYADDVVVTLDDPVKALPVFLEDVEAFGVV</sequence>
<comment type="caution">
    <text evidence="2">The sequence shown here is derived from an EMBL/GenBank/DDBJ whole genome shotgun (WGS) entry which is preliminary data.</text>
</comment>
<evidence type="ECO:0008006" key="4">
    <source>
        <dbReference type="Google" id="ProtNLM"/>
    </source>
</evidence>
<dbReference type="EMBL" id="JANPWB010000009">
    <property type="protein sequence ID" value="KAJ1148268.1"/>
    <property type="molecule type" value="Genomic_DNA"/>
</dbReference>
<dbReference type="Proteomes" id="UP001066276">
    <property type="component" value="Chromosome 5"/>
</dbReference>
<keyword evidence="3" id="KW-1185">Reference proteome</keyword>
<evidence type="ECO:0000313" key="3">
    <source>
        <dbReference type="Proteomes" id="UP001066276"/>
    </source>
</evidence>
<proteinExistence type="predicted"/>
<reference evidence="2" key="1">
    <citation type="journal article" date="2022" name="bioRxiv">
        <title>Sequencing and chromosome-scale assembly of the giantPleurodeles waltlgenome.</title>
        <authorList>
            <person name="Brown T."/>
            <person name="Elewa A."/>
            <person name="Iarovenko S."/>
            <person name="Subramanian E."/>
            <person name="Araus A.J."/>
            <person name="Petzold A."/>
            <person name="Susuki M."/>
            <person name="Suzuki K.-i.T."/>
            <person name="Hayashi T."/>
            <person name="Toyoda A."/>
            <person name="Oliveira C."/>
            <person name="Osipova E."/>
            <person name="Leigh N.D."/>
            <person name="Simon A."/>
            <person name="Yun M.H."/>
        </authorList>
    </citation>
    <scope>NUCLEOTIDE SEQUENCE</scope>
    <source>
        <strain evidence="2">20211129_DDA</strain>
        <tissue evidence="2">Liver</tissue>
    </source>
</reference>
<gene>
    <name evidence="2" type="ORF">NDU88_001105</name>
</gene>
<evidence type="ECO:0000313" key="2">
    <source>
        <dbReference type="EMBL" id="KAJ1148268.1"/>
    </source>
</evidence>
<protein>
    <recommendedName>
        <fullName evidence="4">Reverse transcriptase domain-containing protein</fullName>
    </recommendedName>
</protein>